<comment type="caution">
    <text evidence="2">The sequence shown here is derived from an EMBL/GenBank/DDBJ whole genome shotgun (WGS) entry which is preliminary data.</text>
</comment>
<keyword evidence="2" id="KW-0418">Kinase</keyword>
<accession>A0A5B6VJB3</accession>
<evidence type="ECO:0000313" key="3">
    <source>
        <dbReference type="Proteomes" id="UP000325315"/>
    </source>
</evidence>
<evidence type="ECO:0000313" key="2">
    <source>
        <dbReference type="EMBL" id="KAA3469300.1"/>
    </source>
</evidence>
<reference evidence="3" key="1">
    <citation type="journal article" date="2019" name="Plant Biotechnol. J.">
        <title>Genome sequencing of the Australian wild diploid species Gossypium australe highlights disease resistance and delayed gland morphogenesis.</title>
        <authorList>
            <person name="Cai Y."/>
            <person name="Cai X."/>
            <person name="Wang Q."/>
            <person name="Wang P."/>
            <person name="Zhang Y."/>
            <person name="Cai C."/>
            <person name="Xu Y."/>
            <person name="Wang K."/>
            <person name="Zhou Z."/>
            <person name="Wang C."/>
            <person name="Geng S."/>
            <person name="Li B."/>
            <person name="Dong Q."/>
            <person name="Hou Y."/>
            <person name="Wang H."/>
            <person name="Ai P."/>
            <person name="Liu Z."/>
            <person name="Yi F."/>
            <person name="Sun M."/>
            <person name="An G."/>
            <person name="Cheng J."/>
            <person name="Zhang Y."/>
            <person name="Shi Q."/>
            <person name="Xie Y."/>
            <person name="Shi X."/>
            <person name="Chang Y."/>
            <person name="Huang F."/>
            <person name="Chen Y."/>
            <person name="Hong S."/>
            <person name="Mi L."/>
            <person name="Sun Q."/>
            <person name="Zhang L."/>
            <person name="Zhou B."/>
            <person name="Peng R."/>
            <person name="Zhang X."/>
            <person name="Liu F."/>
        </authorList>
    </citation>
    <scope>NUCLEOTIDE SEQUENCE [LARGE SCALE GENOMIC DNA]</scope>
    <source>
        <strain evidence="3">cv. PA1801</strain>
    </source>
</reference>
<sequence length="118" mass="13084">MPVGFQIAPDLDLKGFSFPFKTWRKPASGQIATFSGFFYSKKYLTGGLLSMEILFWFLLSIALSAQPPLNTQHGAAMNFCIVDTTSSHEKTPSSFKYKPSSSEDNCHMSILGSYKSPE</sequence>
<keyword evidence="1" id="KW-0472">Membrane</keyword>
<proteinExistence type="predicted"/>
<dbReference type="AlphaFoldDB" id="A0A5B6VJB3"/>
<keyword evidence="1" id="KW-0812">Transmembrane</keyword>
<protein>
    <submittedName>
        <fullName evidence="2">Cyclin-dependent kinase F-4-like isoform X4</fullName>
    </submittedName>
</protein>
<keyword evidence="1" id="KW-1133">Transmembrane helix</keyword>
<keyword evidence="3" id="KW-1185">Reference proteome</keyword>
<dbReference type="GO" id="GO:0016301">
    <property type="term" value="F:kinase activity"/>
    <property type="evidence" value="ECO:0007669"/>
    <property type="project" value="UniProtKB-KW"/>
</dbReference>
<keyword evidence="2" id="KW-0808">Transferase</keyword>
<organism evidence="2 3">
    <name type="scientific">Gossypium australe</name>
    <dbReference type="NCBI Taxonomy" id="47621"/>
    <lineage>
        <taxon>Eukaryota</taxon>
        <taxon>Viridiplantae</taxon>
        <taxon>Streptophyta</taxon>
        <taxon>Embryophyta</taxon>
        <taxon>Tracheophyta</taxon>
        <taxon>Spermatophyta</taxon>
        <taxon>Magnoliopsida</taxon>
        <taxon>eudicotyledons</taxon>
        <taxon>Gunneridae</taxon>
        <taxon>Pentapetalae</taxon>
        <taxon>rosids</taxon>
        <taxon>malvids</taxon>
        <taxon>Malvales</taxon>
        <taxon>Malvaceae</taxon>
        <taxon>Malvoideae</taxon>
        <taxon>Gossypium</taxon>
    </lineage>
</organism>
<evidence type="ECO:0000256" key="1">
    <source>
        <dbReference type="SAM" id="Phobius"/>
    </source>
</evidence>
<name>A0A5B6VJB3_9ROSI</name>
<feature type="transmembrane region" description="Helical" evidence="1">
    <location>
        <begin position="43"/>
        <end position="63"/>
    </location>
</feature>
<dbReference type="Proteomes" id="UP000325315">
    <property type="component" value="Unassembled WGS sequence"/>
</dbReference>
<gene>
    <name evidence="2" type="ORF">EPI10_015099</name>
</gene>
<dbReference type="OrthoDB" id="2158884at2759"/>
<dbReference type="EMBL" id="SMMG02000006">
    <property type="protein sequence ID" value="KAA3469300.1"/>
    <property type="molecule type" value="Genomic_DNA"/>
</dbReference>